<reference evidence="2 3" key="1">
    <citation type="submission" date="2020-06" db="EMBL/GenBank/DDBJ databases">
        <authorList>
            <person name="Li R."/>
            <person name="Bekaert M."/>
        </authorList>
    </citation>
    <scope>NUCLEOTIDE SEQUENCE [LARGE SCALE GENOMIC DNA]</scope>
    <source>
        <strain evidence="3">wild</strain>
    </source>
</reference>
<evidence type="ECO:0000256" key="1">
    <source>
        <dbReference type="SAM" id="MobiDB-lite"/>
    </source>
</evidence>
<name>A0A6J8EKI6_MYTCO</name>
<organism evidence="2 3">
    <name type="scientific">Mytilus coruscus</name>
    <name type="common">Sea mussel</name>
    <dbReference type="NCBI Taxonomy" id="42192"/>
    <lineage>
        <taxon>Eukaryota</taxon>
        <taxon>Metazoa</taxon>
        <taxon>Spiralia</taxon>
        <taxon>Lophotrochozoa</taxon>
        <taxon>Mollusca</taxon>
        <taxon>Bivalvia</taxon>
        <taxon>Autobranchia</taxon>
        <taxon>Pteriomorphia</taxon>
        <taxon>Mytilida</taxon>
        <taxon>Mytiloidea</taxon>
        <taxon>Mytilidae</taxon>
        <taxon>Mytilinae</taxon>
        <taxon>Mytilus</taxon>
    </lineage>
</organism>
<dbReference type="EMBL" id="CACVKT020009133">
    <property type="protein sequence ID" value="CAC5420406.1"/>
    <property type="molecule type" value="Genomic_DNA"/>
</dbReference>
<feature type="compositionally biased region" description="Polar residues" evidence="1">
    <location>
        <begin position="511"/>
        <end position="522"/>
    </location>
</feature>
<dbReference type="Proteomes" id="UP000507470">
    <property type="component" value="Unassembled WGS sequence"/>
</dbReference>
<proteinExistence type="predicted"/>
<protein>
    <submittedName>
        <fullName evidence="2">Uncharacterized protein</fullName>
    </submittedName>
</protein>
<evidence type="ECO:0000313" key="3">
    <source>
        <dbReference type="Proteomes" id="UP000507470"/>
    </source>
</evidence>
<feature type="region of interest" description="Disordered" evidence="1">
    <location>
        <begin position="376"/>
        <end position="413"/>
    </location>
</feature>
<feature type="compositionally biased region" description="Acidic residues" evidence="1">
    <location>
        <begin position="401"/>
        <end position="411"/>
    </location>
</feature>
<sequence>MKTLEWQTLESRRKSNRLSMFYKATHGKAVVNIPSYVSIATHNLLAAVCKQHMDSLLIDLLLIFVLIHKYTTFKLKVADLSPVNCNTQVLSTSQYETVQLVLKRNGSQHFPDINGCYYSIKLKSYYGNRFKKLVVTVSMDILNDCQYVIEIYTGDPTINRYIKTLNCDSDPTWIGSYPTKDIFLRYVHSTREDVNVTEDVSDMLLTNVSFNLCTKCFETPKVFSVREQITDYCGQQVCLGDKDLLYVNDRYSASISDFLPGKYSSRRLSICPYCRRIQFMVKDSIQLCLKAYAGTTVWSEGKDCRVTLDIDGSTALTLNSELRWTWCLPWDLKGKTVKFTFGVDSGWDCAISSDRCAVEIQIVSLNKTAQLCQTTTPKPKEWPTTTQSYQWSSWNSNNDGVDNDDSSSDSDESSRFPIVILCTVGGVVGMTICGTCCKNLYSSSSTRRDENYLNQEINMQRPQNGFFTRRSNEPSETQNMLHSQIIEPESTALDPSAPPVYDSVTIPAEETYTSASGDNTPDNIPLPSTVENRDSPDSNLSNRPPIVAAPPSYEEACQYYQLT</sequence>
<accession>A0A6J8EKI6</accession>
<dbReference type="OrthoDB" id="6104306at2759"/>
<evidence type="ECO:0000313" key="2">
    <source>
        <dbReference type="EMBL" id="CAC5420406.1"/>
    </source>
</evidence>
<keyword evidence="3" id="KW-1185">Reference proteome</keyword>
<dbReference type="AlphaFoldDB" id="A0A6J8EKI6"/>
<gene>
    <name evidence="2" type="ORF">MCOR_52629</name>
</gene>
<feature type="compositionally biased region" description="Low complexity" evidence="1">
    <location>
        <begin position="376"/>
        <end position="400"/>
    </location>
</feature>
<feature type="region of interest" description="Disordered" evidence="1">
    <location>
        <begin position="511"/>
        <end position="549"/>
    </location>
</feature>